<gene>
    <name evidence="11" type="primary">REV3L</name>
    <name evidence="11" type="ORF">F1559_004754</name>
</gene>
<dbReference type="SUPFAM" id="SSF53098">
    <property type="entry name" value="Ribonuclease H-like"/>
    <property type="match status" value="1"/>
</dbReference>
<dbReference type="InterPro" id="IPR023211">
    <property type="entry name" value="DNA_pol_palm_dom_sf"/>
</dbReference>
<dbReference type="GO" id="GO:0003887">
    <property type="term" value="F:DNA-directed DNA polymerase activity"/>
    <property type="evidence" value="ECO:0007669"/>
    <property type="project" value="UniProtKB-KW"/>
</dbReference>
<comment type="similarity">
    <text evidence="1 7">Belongs to the DNA polymerase type-B family.</text>
</comment>
<dbReference type="PROSITE" id="PS00116">
    <property type="entry name" value="DNA_POLYMERASE_B"/>
    <property type="match status" value="1"/>
</dbReference>
<dbReference type="GO" id="GO:0000166">
    <property type="term" value="F:nucleotide binding"/>
    <property type="evidence" value="ECO:0007669"/>
    <property type="project" value="InterPro"/>
</dbReference>
<dbReference type="Pfam" id="PF03104">
    <property type="entry name" value="DNA_pol_B_exo1"/>
    <property type="match status" value="1"/>
</dbReference>
<dbReference type="PANTHER" id="PTHR45812">
    <property type="entry name" value="DNA POLYMERASE ZETA CATALYTIC SUBUNIT"/>
    <property type="match status" value="1"/>
</dbReference>
<comment type="caution">
    <text evidence="11">The sequence shown here is derived from an EMBL/GenBank/DDBJ whole genome shotgun (WGS) entry which is preliminary data.</text>
</comment>
<feature type="region of interest" description="Disordered" evidence="8">
    <location>
        <begin position="209"/>
        <end position="246"/>
    </location>
</feature>
<keyword evidence="12" id="KW-1185">Reference proteome</keyword>
<dbReference type="Proteomes" id="UP000530660">
    <property type="component" value="Unassembled WGS sequence"/>
</dbReference>
<evidence type="ECO:0000259" key="9">
    <source>
        <dbReference type="Pfam" id="PF00136"/>
    </source>
</evidence>
<dbReference type="Pfam" id="PF00136">
    <property type="entry name" value="DNA_pol_B"/>
    <property type="match status" value="1"/>
</dbReference>
<accession>A0A7J7INB5</accession>
<dbReference type="SMART" id="SM00486">
    <property type="entry name" value="POLBc"/>
    <property type="match status" value="1"/>
</dbReference>
<proteinExistence type="inferred from homology"/>
<feature type="domain" description="DNA-directed DNA polymerase family B exonuclease" evidence="10">
    <location>
        <begin position="788"/>
        <end position="976"/>
    </location>
</feature>
<evidence type="ECO:0000256" key="3">
    <source>
        <dbReference type="ARBA" id="ARBA00022695"/>
    </source>
</evidence>
<dbReference type="InterPro" id="IPR006172">
    <property type="entry name" value="DNA-dir_DNA_pol_B"/>
</dbReference>
<dbReference type="SUPFAM" id="SSF56672">
    <property type="entry name" value="DNA/RNA polymerases"/>
    <property type="match status" value="1"/>
</dbReference>
<evidence type="ECO:0000256" key="2">
    <source>
        <dbReference type="ARBA" id="ARBA00022679"/>
    </source>
</evidence>
<dbReference type="InterPro" id="IPR030559">
    <property type="entry name" value="PolZ_Rev3"/>
</dbReference>
<dbReference type="InterPro" id="IPR006133">
    <property type="entry name" value="DNA-dir_DNA_pol_B_exonuc"/>
</dbReference>
<dbReference type="OrthoDB" id="2414538at2759"/>
<dbReference type="PANTHER" id="PTHR45812:SF1">
    <property type="entry name" value="DNA POLYMERASE ZETA CATALYTIC SUBUNIT"/>
    <property type="match status" value="1"/>
</dbReference>
<feature type="compositionally biased region" description="Polar residues" evidence="8">
    <location>
        <begin position="231"/>
        <end position="246"/>
    </location>
</feature>
<evidence type="ECO:0000256" key="5">
    <source>
        <dbReference type="ARBA" id="ARBA00022932"/>
    </source>
</evidence>
<dbReference type="Gene3D" id="3.30.420.10">
    <property type="entry name" value="Ribonuclease H-like superfamily/Ribonuclease H"/>
    <property type="match status" value="1"/>
</dbReference>
<dbReference type="CDD" id="cd05534">
    <property type="entry name" value="POLBc_zeta"/>
    <property type="match status" value="1"/>
</dbReference>
<dbReference type="GO" id="GO:0003677">
    <property type="term" value="F:DNA binding"/>
    <property type="evidence" value="ECO:0007669"/>
    <property type="project" value="UniProtKB-KW"/>
</dbReference>
<dbReference type="Gene3D" id="3.90.1600.10">
    <property type="entry name" value="Palm domain of DNA polymerase"/>
    <property type="match status" value="1"/>
</dbReference>
<evidence type="ECO:0000313" key="11">
    <source>
        <dbReference type="EMBL" id="KAF6004615.1"/>
    </source>
</evidence>
<keyword evidence="6" id="KW-0234">DNA repair</keyword>
<sequence>MPGFLQICIRWTQTIRMQDSISEVMDSDMERQVPSLRLIWESERRRRALPSLRQMWVPIAHCQLQRMPNRMDEGVEERLREVLWCALRDKPNNREPMRAMPGTDAQQRAASRQSGDLSAALAALFGSVSEALPSSSSRSDLCLDDDVLWNWLECNYREQMERMKDKPALALEPPAYPLDERLDDDGADAVDEEATQREYADIMDCSLAPDEAADDEPKPLQSEVVTPRPELSTTQHPNQGVATPNVTACRPGATQRHEMRIPSFQLKPDVPRSTSWFLMPDSRPPCCADPGWRVHHPSPFYSDKEDQVLQSERNGPRFVPAVPRWQFFWKAANRAVLNQTMSSNDGWLTPMALPPLPQNLERAWRMLYRCGSHSKTRKVVEIHVDSYGREVRTLVTLEASDGIPQKGHSEGPEDVTTNQPLRVSDEMEKRDSLSTVRPPEMNRTDEAVALASATVLLEEAPTSISKPSPISSGTLDTFCKNQIVRDGLEILSRDRPRDHSCRNASLIVSSESETVDYGKNLTLESSTDIRAMSRNISLNNKAATNANAAEMSSMTSLEHASVLVAEKNGTRTTDPTAFSTDRAINDVHGKSSIATFEHASVLVAEKNGTRTTDPPTLSASADANTTIIALTNTQHAPAPAEGICADDYDSSFVSIADNPNVSRPLRTSTMESLPVMVNAGQRPRTLSGETTTDSLADAAELDEDERGFRPASPRYDEPSEFWGDVPHAARSRNAGGMSIMTPRLEKKGRYSDVLDPSQISSGRDSTGTGAELTPLQPVGLHGSATESVRVLAIESFSITRREQRPDPFQDPLAAIALSFRDGAHQSQHMLLVNASLRQRATDNSLMLVREPRTIPEIGFMVAPTRVVSVASEEALLNELAMLVRTFDPDILVSYSLRQGGVAYLLQRAAVLQNALAVGLSRIASSSYDEQTRQKLSISLPSWELHTASGGIRLLGRYVLDVWRIMQSEVKLHAYTFHHVVEEILGRRMPQLPWSTQRDWFANGSIAACRRVLEHLLQRAVWTLDLLEALDVVGRTAEMATSYGIDFLSVLLRGSQYRVESLMARLAHAHKYVLVSPTAEQVRWQRATAFIPLVMEPEARYYSDPVLVLDFQSLYPSMIIAHNVCFSTCLGRVLVESERDWRAFGAGTGRMLGVMKQYQPDWQGVIEAAAGALGSDASSIPVDELLSILPNQTVFVKPRVRQGILPRMLREILETRMMLKRGMEAIESERKAPQCPDHERLRLQAIYRMLNSRQFAMKYIANVTYGYTSASFSGRMPCAEIADAIVSAGRQAMEQIVAYVEATWGASHGARVVYGDTDSIFVHLPAVSREQAFQLGRAMAEQCTALFPDPVRLKLEKVYSRSLLLAKKRYVGWAFESETQRVGILDAKGIETVRRDSCGLVQKILERALRLLFTGNNDLSPIKRYVQRQLQRVMQGRFAFRDAIFFKEVQLGRYRPGHEPPAALVALQQIQNDPEAVPAYRERVPYVVVYGEPGSALRELVIHPQDYLNRRRQGRGRLNALYYVRKQILPALDRCFALMGVDVSAWFYHLPRIRDRASYAAVGQRARHPRSRIEHFLPGKCIVCGRSCRSQTWLCSACRSADTDSLLVIQCKLHGAQQRRFRLQELCHRCIGEGLDAPRGVEFLEPSTDSLPWYPPCEQIECSLLVERDKVTTSLVTYVQALQQLQHDK</sequence>
<dbReference type="Gene3D" id="1.10.287.690">
    <property type="entry name" value="Helix hairpin bin"/>
    <property type="match status" value="1"/>
</dbReference>
<evidence type="ECO:0000256" key="6">
    <source>
        <dbReference type="ARBA" id="ARBA00023204"/>
    </source>
</evidence>
<keyword evidence="4" id="KW-0227">DNA damage</keyword>
<feature type="region of interest" description="Disordered" evidence="8">
    <location>
        <begin position="681"/>
        <end position="729"/>
    </location>
</feature>
<dbReference type="GO" id="GO:0006260">
    <property type="term" value="P:DNA replication"/>
    <property type="evidence" value="ECO:0007669"/>
    <property type="project" value="UniProtKB-KW"/>
</dbReference>
<dbReference type="InterPro" id="IPR043502">
    <property type="entry name" value="DNA/RNA_pol_sf"/>
</dbReference>
<keyword evidence="5 7" id="KW-0239">DNA-directed DNA polymerase</keyword>
<dbReference type="PRINTS" id="PR00106">
    <property type="entry name" value="DNAPOLB"/>
</dbReference>
<reference evidence="11 12" key="1">
    <citation type="journal article" date="2020" name="J. Phycol.">
        <title>Comparative genome analysis reveals Cyanidiococcus gen. nov., a new extremophilic red algal genus sister to Cyanidioschyzon (Cyanidioschyzonaceae, Rhodophyta).</title>
        <authorList>
            <person name="Liu S.-L."/>
            <person name="Chiang Y.-R."/>
            <person name="Yoon H.S."/>
            <person name="Fu H.-Y."/>
        </authorList>
    </citation>
    <scope>NUCLEOTIDE SEQUENCE [LARGE SCALE GENOMIC DNA]</scope>
    <source>
        <strain evidence="11 12">THAL066</strain>
    </source>
</reference>
<dbReference type="GO" id="GO:0000724">
    <property type="term" value="P:double-strand break repair via homologous recombination"/>
    <property type="evidence" value="ECO:0007669"/>
    <property type="project" value="TreeGrafter"/>
</dbReference>
<dbReference type="InterPro" id="IPR042087">
    <property type="entry name" value="DNA_pol_B_thumb"/>
</dbReference>
<keyword evidence="2 7" id="KW-0808">Transferase</keyword>
<feature type="compositionally biased region" description="Low complexity" evidence="8">
    <location>
        <begin position="689"/>
        <end position="698"/>
    </location>
</feature>
<dbReference type="GO" id="GO:0005634">
    <property type="term" value="C:nucleus"/>
    <property type="evidence" value="ECO:0007669"/>
    <property type="project" value="TreeGrafter"/>
</dbReference>
<evidence type="ECO:0000313" key="12">
    <source>
        <dbReference type="Proteomes" id="UP000530660"/>
    </source>
</evidence>
<organism evidence="11 12">
    <name type="scientific">Cyanidiococcus yangmingshanensis</name>
    <dbReference type="NCBI Taxonomy" id="2690220"/>
    <lineage>
        <taxon>Eukaryota</taxon>
        <taxon>Rhodophyta</taxon>
        <taxon>Bangiophyceae</taxon>
        <taxon>Cyanidiales</taxon>
        <taxon>Cyanidiaceae</taxon>
        <taxon>Cyanidiococcus</taxon>
    </lineage>
</organism>
<evidence type="ECO:0000256" key="7">
    <source>
        <dbReference type="RuleBase" id="RU000442"/>
    </source>
</evidence>
<keyword evidence="7" id="KW-0238">DNA-binding</keyword>
<dbReference type="InterPro" id="IPR006134">
    <property type="entry name" value="DNA-dir_DNA_pol_B_multi_dom"/>
</dbReference>
<feature type="domain" description="DNA-directed DNA polymerase family B multifunctional" evidence="9">
    <location>
        <begin position="1046"/>
        <end position="1536"/>
    </location>
</feature>
<evidence type="ECO:0000256" key="1">
    <source>
        <dbReference type="ARBA" id="ARBA00005755"/>
    </source>
</evidence>
<evidence type="ECO:0000256" key="4">
    <source>
        <dbReference type="ARBA" id="ARBA00022763"/>
    </source>
</evidence>
<keyword evidence="3 7" id="KW-0548">Nucleotidyltransferase</keyword>
<dbReference type="InterPro" id="IPR036397">
    <property type="entry name" value="RNaseH_sf"/>
</dbReference>
<feature type="compositionally biased region" description="Polar residues" evidence="8">
    <location>
        <begin position="757"/>
        <end position="768"/>
    </location>
</feature>
<dbReference type="InterPro" id="IPR012337">
    <property type="entry name" value="RNaseH-like_sf"/>
</dbReference>
<comment type="catalytic activity">
    <reaction evidence="7">
        <text>DNA(n) + a 2'-deoxyribonucleoside 5'-triphosphate = DNA(n+1) + diphosphate</text>
        <dbReference type="Rhea" id="RHEA:22508"/>
        <dbReference type="Rhea" id="RHEA-COMP:17339"/>
        <dbReference type="Rhea" id="RHEA-COMP:17340"/>
        <dbReference type="ChEBI" id="CHEBI:33019"/>
        <dbReference type="ChEBI" id="CHEBI:61560"/>
        <dbReference type="ChEBI" id="CHEBI:173112"/>
        <dbReference type="EC" id="2.7.7.7"/>
    </reaction>
</comment>
<protein>
    <recommendedName>
        <fullName evidence="7">DNA polymerase</fullName>
        <ecNumber evidence="7">2.7.7.7</ecNumber>
    </recommendedName>
</protein>
<feature type="region of interest" description="Disordered" evidence="8">
    <location>
        <begin position="401"/>
        <end position="420"/>
    </location>
</feature>
<dbReference type="Gene3D" id="1.10.132.60">
    <property type="entry name" value="DNA polymerase family B, C-terminal domain"/>
    <property type="match status" value="1"/>
</dbReference>
<dbReference type="GO" id="GO:0042276">
    <property type="term" value="P:error-prone translesion synthesis"/>
    <property type="evidence" value="ECO:0007669"/>
    <property type="project" value="TreeGrafter"/>
</dbReference>
<evidence type="ECO:0000259" key="10">
    <source>
        <dbReference type="Pfam" id="PF03104"/>
    </source>
</evidence>
<feature type="region of interest" description="Disordered" evidence="8">
    <location>
        <begin position="747"/>
        <end position="770"/>
    </location>
</feature>
<dbReference type="InterPro" id="IPR017964">
    <property type="entry name" value="DNA-dir_DNA_pol_B_CS"/>
</dbReference>
<dbReference type="EC" id="2.7.7.7" evidence="7"/>
<name>A0A7J7INB5_9RHOD</name>
<dbReference type="GO" id="GO:0016035">
    <property type="term" value="C:zeta DNA polymerase complex"/>
    <property type="evidence" value="ECO:0007669"/>
    <property type="project" value="InterPro"/>
</dbReference>
<evidence type="ECO:0000256" key="8">
    <source>
        <dbReference type="SAM" id="MobiDB-lite"/>
    </source>
</evidence>
<dbReference type="EMBL" id="VWRR01000003">
    <property type="protein sequence ID" value="KAF6004615.1"/>
    <property type="molecule type" value="Genomic_DNA"/>
</dbReference>
<keyword evidence="7" id="KW-0235">DNA replication</keyword>